<evidence type="ECO:0000256" key="1">
    <source>
        <dbReference type="ARBA" id="ARBA00004496"/>
    </source>
</evidence>
<evidence type="ECO:0000256" key="2">
    <source>
        <dbReference type="ARBA" id="ARBA00004791"/>
    </source>
</evidence>
<evidence type="ECO:0000256" key="12">
    <source>
        <dbReference type="ARBA" id="ARBA00032092"/>
    </source>
</evidence>
<evidence type="ECO:0000256" key="6">
    <source>
        <dbReference type="ARBA" id="ARBA00022490"/>
    </source>
</evidence>
<dbReference type="EC" id="2.7.4.22" evidence="4"/>
<dbReference type="GO" id="GO:0005524">
    <property type="term" value="F:ATP binding"/>
    <property type="evidence" value="ECO:0007669"/>
    <property type="project" value="UniProtKB-KW"/>
</dbReference>
<evidence type="ECO:0000313" key="15">
    <source>
        <dbReference type="EMBL" id="OGY32822.1"/>
    </source>
</evidence>
<dbReference type="UniPathway" id="UPA00159">
    <property type="reaction ID" value="UER00275"/>
</dbReference>
<evidence type="ECO:0000313" key="16">
    <source>
        <dbReference type="Proteomes" id="UP000179279"/>
    </source>
</evidence>
<sequence>MGIMDKPLIVSLGGSLLVPEKIDVEFLKKFRELVLKHVDQRRRFLIVVGGGKTCRIYQDAAREIAKLADEDIDWIGIHVTHLNAQLVRSTLREKSHLKVLTHYDKKELIDEPVAVAAGWKPGHSTDYDAVMFARLYEADSVINLSDVPFVYDKDPDKFPDAEPFKNLSWESYRKMAGERWDPGKHLPFDPIAAKAAQEYGLKVIIMNGHDLENFENYLTGQKFAGTIISL</sequence>
<dbReference type="EMBL" id="MHDA01000005">
    <property type="protein sequence ID" value="OGY32822.1"/>
    <property type="molecule type" value="Genomic_DNA"/>
</dbReference>
<evidence type="ECO:0000256" key="5">
    <source>
        <dbReference type="ARBA" id="ARBA00016403"/>
    </source>
</evidence>
<dbReference type="InterPro" id="IPR011817">
    <property type="entry name" value="Uridylate_kinase"/>
</dbReference>
<organism evidence="15 16">
    <name type="scientific">Candidatus Woykebacteria bacterium RIFCSPLOWO2_01_FULL_41_12</name>
    <dbReference type="NCBI Taxonomy" id="1802604"/>
    <lineage>
        <taxon>Bacteria</taxon>
        <taxon>Candidatus Woykeibacteriota</taxon>
    </lineage>
</organism>
<name>A0A1G1WYI2_9BACT</name>
<evidence type="ECO:0000256" key="9">
    <source>
        <dbReference type="ARBA" id="ARBA00022777"/>
    </source>
</evidence>
<keyword evidence="7" id="KW-0808">Transferase</keyword>
<evidence type="ECO:0000256" key="4">
    <source>
        <dbReference type="ARBA" id="ARBA00012899"/>
    </source>
</evidence>
<reference evidence="15 16" key="1">
    <citation type="journal article" date="2016" name="Nat. Commun.">
        <title>Thousands of microbial genomes shed light on interconnected biogeochemical processes in an aquifer system.</title>
        <authorList>
            <person name="Anantharaman K."/>
            <person name="Brown C.T."/>
            <person name="Hug L.A."/>
            <person name="Sharon I."/>
            <person name="Castelle C.J."/>
            <person name="Probst A.J."/>
            <person name="Thomas B.C."/>
            <person name="Singh A."/>
            <person name="Wilkins M.J."/>
            <person name="Karaoz U."/>
            <person name="Brodie E.L."/>
            <person name="Williams K.H."/>
            <person name="Hubbard S.S."/>
            <person name="Banfield J.F."/>
        </authorList>
    </citation>
    <scope>NUCLEOTIDE SEQUENCE [LARGE SCALE GENOMIC DNA]</scope>
</reference>
<keyword evidence="9" id="KW-0418">Kinase</keyword>
<evidence type="ECO:0000256" key="8">
    <source>
        <dbReference type="ARBA" id="ARBA00022741"/>
    </source>
</evidence>
<gene>
    <name evidence="15" type="ORF">A3A57_00060</name>
</gene>
<evidence type="ECO:0000256" key="13">
    <source>
        <dbReference type="ARBA" id="ARBA00047767"/>
    </source>
</evidence>
<comment type="subcellular location">
    <subcellularLocation>
        <location evidence="1">Cytoplasm</location>
    </subcellularLocation>
</comment>
<keyword evidence="10" id="KW-0067">ATP-binding</keyword>
<evidence type="ECO:0000259" key="14">
    <source>
        <dbReference type="Pfam" id="PF00696"/>
    </source>
</evidence>
<evidence type="ECO:0000256" key="3">
    <source>
        <dbReference type="ARBA" id="ARBA00007614"/>
    </source>
</evidence>
<dbReference type="InterPro" id="IPR036393">
    <property type="entry name" value="AceGlu_kinase-like_sf"/>
</dbReference>
<dbReference type="Proteomes" id="UP000179279">
    <property type="component" value="Unassembled WGS sequence"/>
</dbReference>
<dbReference type="PANTHER" id="PTHR42833">
    <property type="entry name" value="URIDYLATE KINASE"/>
    <property type="match status" value="1"/>
</dbReference>
<comment type="catalytic activity">
    <reaction evidence="13">
        <text>UMP + ATP = UDP + ADP</text>
        <dbReference type="Rhea" id="RHEA:24400"/>
        <dbReference type="ChEBI" id="CHEBI:30616"/>
        <dbReference type="ChEBI" id="CHEBI:57865"/>
        <dbReference type="ChEBI" id="CHEBI:58223"/>
        <dbReference type="ChEBI" id="CHEBI:456216"/>
        <dbReference type="EC" id="2.7.4.22"/>
    </reaction>
</comment>
<dbReference type="PANTHER" id="PTHR42833:SF4">
    <property type="entry name" value="URIDYLATE KINASE PUMPKIN, CHLOROPLASTIC"/>
    <property type="match status" value="1"/>
</dbReference>
<keyword evidence="11" id="KW-0665">Pyrimidine biosynthesis</keyword>
<dbReference type="GO" id="GO:0006225">
    <property type="term" value="P:UDP biosynthetic process"/>
    <property type="evidence" value="ECO:0007669"/>
    <property type="project" value="TreeGrafter"/>
</dbReference>
<comment type="similarity">
    <text evidence="3">Belongs to the UMP kinase family.</text>
</comment>
<keyword evidence="8" id="KW-0547">Nucleotide-binding</keyword>
<keyword evidence="6" id="KW-0963">Cytoplasm</keyword>
<dbReference type="GO" id="GO:0005737">
    <property type="term" value="C:cytoplasm"/>
    <property type="evidence" value="ECO:0007669"/>
    <property type="project" value="UniProtKB-SubCell"/>
</dbReference>
<dbReference type="GO" id="GO:0044210">
    <property type="term" value="P:'de novo' CTP biosynthetic process"/>
    <property type="evidence" value="ECO:0007669"/>
    <property type="project" value="UniProtKB-UniPathway"/>
</dbReference>
<proteinExistence type="inferred from homology"/>
<evidence type="ECO:0000256" key="7">
    <source>
        <dbReference type="ARBA" id="ARBA00022679"/>
    </source>
</evidence>
<dbReference type="InterPro" id="IPR011818">
    <property type="entry name" value="Uridylate_kinase_arch/spir"/>
</dbReference>
<dbReference type="InterPro" id="IPR001048">
    <property type="entry name" value="Asp/Glu/Uridylate_kinase"/>
</dbReference>
<dbReference type="Gene3D" id="3.40.1160.10">
    <property type="entry name" value="Acetylglutamate kinase-like"/>
    <property type="match status" value="1"/>
</dbReference>
<comment type="pathway">
    <text evidence="2">Pyrimidine metabolism; CTP biosynthesis via de novo pathway; UDP from UMP (UMPK route): step 1/1.</text>
</comment>
<dbReference type="AlphaFoldDB" id="A0A1G1WYI2"/>
<evidence type="ECO:0000256" key="11">
    <source>
        <dbReference type="ARBA" id="ARBA00022975"/>
    </source>
</evidence>
<dbReference type="NCBIfam" id="TIGR02076">
    <property type="entry name" value="pyrH_arch"/>
    <property type="match status" value="1"/>
</dbReference>
<dbReference type="SUPFAM" id="SSF53633">
    <property type="entry name" value="Carbamate kinase-like"/>
    <property type="match status" value="1"/>
</dbReference>
<dbReference type="GO" id="GO:0033862">
    <property type="term" value="F:UMP kinase activity"/>
    <property type="evidence" value="ECO:0007669"/>
    <property type="project" value="UniProtKB-EC"/>
</dbReference>
<comment type="caution">
    <text evidence="15">The sequence shown here is derived from an EMBL/GenBank/DDBJ whole genome shotgun (WGS) entry which is preliminary data.</text>
</comment>
<evidence type="ECO:0000256" key="10">
    <source>
        <dbReference type="ARBA" id="ARBA00022840"/>
    </source>
</evidence>
<dbReference type="PIRSF" id="PIRSF005650">
    <property type="entry name" value="Uridylate_kin"/>
    <property type="match status" value="1"/>
</dbReference>
<feature type="domain" description="Aspartate/glutamate/uridylate kinase" evidence="14">
    <location>
        <begin position="8"/>
        <end position="207"/>
    </location>
</feature>
<accession>A0A1G1WYI2</accession>
<dbReference type="Pfam" id="PF00696">
    <property type="entry name" value="AA_kinase"/>
    <property type="match status" value="1"/>
</dbReference>
<protein>
    <recommendedName>
        <fullName evidence="5">Uridylate kinase</fullName>
        <ecNumber evidence="4">2.7.4.22</ecNumber>
    </recommendedName>
    <alternativeName>
        <fullName evidence="12">Uridine monophosphate kinase</fullName>
    </alternativeName>
</protein>